<evidence type="ECO:0000313" key="7">
    <source>
        <dbReference type="EMBL" id="GHO87022.1"/>
    </source>
</evidence>
<dbReference type="CDD" id="cd03379">
    <property type="entry name" value="beta_CA_cladeD"/>
    <property type="match status" value="1"/>
</dbReference>
<evidence type="ECO:0000256" key="4">
    <source>
        <dbReference type="ARBA" id="ARBA00022723"/>
    </source>
</evidence>
<dbReference type="Pfam" id="PF00484">
    <property type="entry name" value="Pro_CA"/>
    <property type="match status" value="1"/>
</dbReference>
<comment type="similarity">
    <text evidence="2">Belongs to the beta-class carbonic anhydrase family.</text>
</comment>
<comment type="catalytic activity">
    <reaction evidence="6">
        <text>hydrogencarbonate + H(+) = CO2 + H2O</text>
        <dbReference type="Rhea" id="RHEA:10748"/>
        <dbReference type="ChEBI" id="CHEBI:15377"/>
        <dbReference type="ChEBI" id="CHEBI:15378"/>
        <dbReference type="ChEBI" id="CHEBI:16526"/>
        <dbReference type="ChEBI" id="CHEBI:17544"/>
        <dbReference type="EC" id="4.2.1.1"/>
    </reaction>
</comment>
<dbReference type="Proteomes" id="UP000635565">
    <property type="component" value="Unassembled WGS sequence"/>
</dbReference>
<reference evidence="7 8" key="1">
    <citation type="journal article" date="2021" name="Int. J. Syst. Evol. Microbiol.">
        <title>Reticulibacter mediterranei gen. nov., sp. nov., within the new family Reticulibacteraceae fam. nov., and Ktedonospora formicarum gen. nov., sp. nov., Ktedonobacter robiniae sp. nov., Dictyobacter formicarum sp. nov. and Dictyobacter arantiisoli sp. nov., belonging to the class Ktedonobacteria.</title>
        <authorList>
            <person name="Yabe S."/>
            <person name="Zheng Y."/>
            <person name="Wang C.M."/>
            <person name="Sakai Y."/>
            <person name="Abe K."/>
            <person name="Yokota A."/>
            <person name="Donadio S."/>
            <person name="Cavaletti L."/>
            <person name="Monciardini P."/>
        </authorList>
    </citation>
    <scope>NUCLEOTIDE SEQUENCE [LARGE SCALE GENOMIC DNA]</scope>
    <source>
        <strain evidence="7 8">SOSP1-9</strain>
    </source>
</reference>
<keyword evidence="5" id="KW-0862">Zinc</keyword>
<comment type="cofactor">
    <cofactor evidence="1">
        <name>Zn(2+)</name>
        <dbReference type="ChEBI" id="CHEBI:29105"/>
    </cofactor>
</comment>
<organism evidence="7 8">
    <name type="scientific">Dictyobacter formicarum</name>
    <dbReference type="NCBI Taxonomy" id="2778368"/>
    <lineage>
        <taxon>Bacteria</taxon>
        <taxon>Bacillati</taxon>
        <taxon>Chloroflexota</taxon>
        <taxon>Ktedonobacteria</taxon>
        <taxon>Ktedonobacterales</taxon>
        <taxon>Dictyobacteraceae</taxon>
        <taxon>Dictyobacter</taxon>
    </lineage>
</organism>
<evidence type="ECO:0000313" key="8">
    <source>
        <dbReference type="Proteomes" id="UP000635565"/>
    </source>
</evidence>
<dbReference type="RefSeq" id="WP_201364619.1">
    <property type="nucleotide sequence ID" value="NZ_BNJJ01000015.1"/>
</dbReference>
<dbReference type="SMART" id="SM00947">
    <property type="entry name" value="Pro_CA"/>
    <property type="match status" value="1"/>
</dbReference>
<comment type="caution">
    <text evidence="7">The sequence shown here is derived from an EMBL/GenBank/DDBJ whole genome shotgun (WGS) entry which is preliminary data.</text>
</comment>
<dbReference type="PANTHER" id="PTHR43175:SF3">
    <property type="entry name" value="CARBON DISULFIDE HYDROLASE"/>
    <property type="match status" value="1"/>
</dbReference>
<evidence type="ECO:0000256" key="6">
    <source>
        <dbReference type="ARBA" id="ARBA00048348"/>
    </source>
</evidence>
<dbReference type="EC" id="4.2.1.1" evidence="3"/>
<keyword evidence="8" id="KW-1185">Reference proteome</keyword>
<protein>
    <recommendedName>
        <fullName evidence="3">carbonic anhydrase</fullName>
        <ecNumber evidence="3">4.2.1.1</ecNumber>
    </recommendedName>
</protein>
<dbReference type="Gene3D" id="3.40.1050.10">
    <property type="entry name" value="Carbonic anhydrase"/>
    <property type="match status" value="1"/>
</dbReference>
<evidence type="ECO:0000256" key="3">
    <source>
        <dbReference type="ARBA" id="ARBA00012925"/>
    </source>
</evidence>
<dbReference type="InterPro" id="IPR036874">
    <property type="entry name" value="Carbonic_anhydrase_sf"/>
</dbReference>
<evidence type="ECO:0000256" key="5">
    <source>
        <dbReference type="ARBA" id="ARBA00022833"/>
    </source>
</evidence>
<name>A0ABQ3VMA3_9CHLR</name>
<sequence length="163" mass="17945">MSIVDEFLQANNAYAAHFQKGDLPLPPARKVAVLACMDARLDPARILGLEEGDAHIIRNAGGRAADALRSLVISEQLLGTNTIVILHHTDCGMLTFTDDTIHEKVKKELSADADHIAFLPFKDLEQSVRDDIAFLRSSPLIPQSIEIRGFIYDVRTGKLQAVE</sequence>
<evidence type="ECO:0000256" key="2">
    <source>
        <dbReference type="ARBA" id="ARBA00006217"/>
    </source>
</evidence>
<evidence type="ECO:0000256" key="1">
    <source>
        <dbReference type="ARBA" id="ARBA00001947"/>
    </source>
</evidence>
<dbReference type="EMBL" id="BNJJ01000015">
    <property type="protein sequence ID" value="GHO87022.1"/>
    <property type="molecule type" value="Genomic_DNA"/>
</dbReference>
<dbReference type="SUPFAM" id="SSF53056">
    <property type="entry name" value="beta-carbonic anhydrase, cab"/>
    <property type="match status" value="1"/>
</dbReference>
<accession>A0ABQ3VMA3</accession>
<dbReference type="PANTHER" id="PTHR43175">
    <property type="entry name" value="CARBONIC ANHYDRASE"/>
    <property type="match status" value="1"/>
</dbReference>
<proteinExistence type="inferred from homology"/>
<keyword evidence="4" id="KW-0479">Metal-binding</keyword>
<dbReference type="InterPro" id="IPR001765">
    <property type="entry name" value="Carbonic_anhydrase"/>
</dbReference>
<gene>
    <name evidence="7" type="ORF">KSZ_50280</name>
</gene>